<dbReference type="OrthoDB" id="2614436at2"/>
<evidence type="ECO:0000313" key="1">
    <source>
        <dbReference type="EMBL" id="SDE76934.1"/>
    </source>
</evidence>
<gene>
    <name evidence="1" type="ORF">SAMN05444167_0386</name>
</gene>
<evidence type="ECO:0000313" key="2">
    <source>
        <dbReference type="Proteomes" id="UP000182427"/>
    </source>
</evidence>
<sequence length="288" mass="32260">MIWLGETRGNLSDWTTQRWVCLTGRRLSPTEAEWLGGPIGKTRLIGEHVFDDYAQQHALRQIVEGERGLLPNFGILADGNPSLANVASEVRDFYEHTSEYDLDAWSEWCSGFRPFGSALGLIFSRRLQQLNVPLSPMDSAKGMTSQVISMQDAQGHISQTAWVRKLPATGNVLYAGMYSTCQPPRQSSRCVKVVFPLPNGNAIVVMKAVGHADGSLSVQSMGDGFGDAGFYFTVRGTDGSLHGRYVKTMKEEIRVYPGEKDTVRADHTLWLWGRQFLRLHYRMKRRSS</sequence>
<dbReference type="EMBL" id="LT629690">
    <property type="protein sequence ID" value="SDE76934.1"/>
    <property type="molecule type" value="Genomic_DNA"/>
</dbReference>
<dbReference type="RefSeq" id="WP_156784975.1">
    <property type="nucleotide sequence ID" value="NZ_LT629690.1"/>
</dbReference>
<dbReference type="Proteomes" id="UP000182427">
    <property type="component" value="Chromosome I"/>
</dbReference>
<reference evidence="2" key="1">
    <citation type="submission" date="2016-10" db="EMBL/GenBank/DDBJ databases">
        <authorList>
            <person name="Varghese N."/>
            <person name="Submissions S."/>
        </authorList>
    </citation>
    <scope>NUCLEOTIDE SEQUENCE [LARGE SCALE GENOMIC DNA]</scope>
    <source>
        <strain evidence="2">GAS232</strain>
    </source>
</reference>
<protein>
    <submittedName>
        <fullName evidence="1">Uncharacterized protein</fullName>
    </submittedName>
</protein>
<name>A0A1G7FM62_9BACT</name>
<keyword evidence="2" id="KW-1185">Reference proteome</keyword>
<proteinExistence type="predicted"/>
<organism evidence="1 2">
    <name type="scientific">Terriglobus roseus</name>
    <dbReference type="NCBI Taxonomy" id="392734"/>
    <lineage>
        <taxon>Bacteria</taxon>
        <taxon>Pseudomonadati</taxon>
        <taxon>Acidobacteriota</taxon>
        <taxon>Terriglobia</taxon>
        <taxon>Terriglobales</taxon>
        <taxon>Acidobacteriaceae</taxon>
        <taxon>Terriglobus</taxon>
    </lineage>
</organism>
<accession>A0A1G7FM62</accession>
<dbReference type="AlphaFoldDB" id="A0A1G7FM62"/>